<keyword evidence="10" id="KW-0511">Multifunctional enzyme</keyword>
<dbReference type="SUPFAM" id="SSF46919">
    <property type="entry name" value="N-terminal Zn binding domain of HIV integrase"/>
    <property type="match status" value="1"/>
</dbReference>
<dbReference type="InterPro" id="IPR001584">
    <property type="entry name" value="Integrase_cat-core"/>
</dbReference>
<evidence type="ECO:0000313" key="16">
    <source>
        <dbReference type="Proteomes" id="UP000052976"/>
    </source>
</evidence>
<dbReference type="Pfam" id="PF02022">
    <property type="entry name" value="Integrase_Zn"/>
    <property type="match status" value="1"/>
</dbReference>
<evidence type="ECO:0000256" key="2">
    <source>
        <dbReference type="ARBA" id="ARBA00022679"/>
    </source>
</evidence>
<dbReference type="InterPro" id="IPR003308">
    <property type="entry name" value="Integrase_Zn-bd_dom_N"/>
</dbReference>
<evidence type="ECO:0000256" key="6">
    <source>
        <dbReference type="ARBA" id="ARBA00022759"/>
    </source>
</evidence>
<feature type="non-terminal residue" evidence="15">
    <location>
        <position position="1"/>
    </location>
</feature>
<dbReference type="InterPro" id="IPR036397">
    <property type="entry name" value="RNaseH_sf"/>
</dbReference>
<dbReference type="SUPFAM" id="SSF53098">
    <property type="entry name" value="Ribonuclease H-like"/>
    <property type="match status" value="2"/>
</dbReference>
<dbReference type="EMBL" id="KK718504">
    <property type="protein sequence ID" value="KFO57075.1"/>
    <property type="molecule type" value="Genomic_DNA"/>
</dbReference>
<dbReference type="GO" id="GO:0004523">
    <property type="term" value="F:RNA-DNA hybrid ribonuclease activity"/>
    <property type="evidence" value="ECO:0007669"/>
    <property type="project" value="InterPro"/>
</dbReference>
<dbReference type="Gene3D" id="1.10.10.200">
    <property type="match status" value="1"/>
</dbReference>
<evidence type="ECO:0000259" key="14">
    <source>
        <dbReference type="PROSITE" id="PS50994"/>
    </source>
</evidence>
<reference evidence="15 16" key="1">
    <citation type="submission" date="2014-04" db="EMBL/GenBank/DDBJ databases">
        <title>Genome evolution of avian class.</title>
        <authorList>
            <person name="Zhang G."/>
            <person name="Li C."/>
        </authorList>
    </citation>
    <scope>NUCLEOTIDE SEQUENCE [LARGE SCALE GENOMIC DNA]</scope>
    <source>
        <strain evidence="15">BGI_N302</strain>
    </source>
</reference>
<evidence type="ECO:0000256" key="5">
    <source>
        <dbReference type="ARBA" id="ARBA00022723"/>
    </source>
</evidence>
<dbReference type="GO" id="GO:0015074">
    <property type="term" value="P:DNA integration"/>
    <property type="evidence" value="ECO:0007669"/>
    <property type="project" value="InterPro"/>
</dbReference>
<dbReference type="AlphaFoldDB" id="A0A091F5F3"/>
<accession>A0A091F5F3</accession>
<evidence type="ECO:0000259" key="12">
    <source>
        <dbReference type="PROSITE" id="PS50876"/>
    </source>
</evidence>
<dbReference type="InterPro" id="IPR012337">
    <property type="entry name" value="RNaseH-like_sf"/>
</dbReference>
<evidence type="ECO:0000256" key="7">
    <source>
        <dbReference type="ARBA" id="ARBA00022801"/>
    </source>
</evidence>
<dbReference type="Pfam" id="PF00075">
    <property type="entry name" value="RNase_H"/>
    <property type="match status" value="1"/>
</dbReference>
<dbReference type="InterPro" id="IPR017856">
    <property type="entry name" value="Integrase-like_N"/>
</dbReference>
<dbReference type="PANTHER" id="PTHR41694:SF4">
    <property type="entry name" value="ENDOGENOUS RETROVIRUS GROUP K MEMBER 10 POL PROTEIN-RELATED"/>
    <property type="match status" value="1"/>
</dbReference>
<evidence type="ECO:0000259" key="13">
    <source>
        <dbReference type="PROSITE" id="PS50879"/>
    </source>
</evidence>
<dbReference type="Proteomes" id="UP000052976">
    <property type="component" value="Unassembled WGS sequence"/>
</dbReference>
<keyword evidence="11" id="KW-0863">Zinc-finger</keyword>
<dbReference type="PROSITE" id="PS50879">
    <property type="entry name" value="RNASE_H_1"/>
    <property type="match status" value="1"/>
</dbReference>
<dbReference type="PANTHER" id="PTHR41694">
    <property type="entry name" value="ENDOGENOUS RETROVIRUS GROUP K MEMBER POL PROTEIN"/>
    <property type="match status" value="1"/>
</dbReference>
<keyword evidence="7" id="KW-0378">Hydrolase</keyword>
<dbReference type="EC" id="2.7.7.49" evidence="1"/>
<keyword evidence="6" id="KW-0255">Endonuclease</keyword>
<dbReference type="GO" id="GO:0035613">
    <property type="term" value="F:RNA stem-loop binding"/>
    <property type="evidence" value="ECO:0007669"/>
    <property type="project" value="TreeGrafter"/>
</dbReference>
<dbReference type="InterPro" id="IPR002156">
    <property type="entry name" value="RNaseH_domain"/>
</dbReference>
<keyword evidence="2" id="KW-0808">Transferase</keyword>
<keyword evidence="4" id="KW-0540">Nuclease</keyword>
<protein>
    <recommendedName>
        <fullName evidence="1">RNA-directed DNA polymerase</fullName>
        <ecNumber evidence="1">2.7.7.49</ecNumber>
    </recommendedName>
</protein>
<evidence type="ECO:0000256" key="1">
    <source>
        <dbReference type="ARBA" id="ARBA00012493"/>
    </source>
</evidence>
<keyword evidence="16" id="KW-1185">Reference proteome</keyword>
<feature type="domain" description="Integrase catalytic" evidence="14">
    <location>
        <begin position="133"/>
        <end position="258"/>
    </location>
</feature>
<feature type="domain" description="Integrase-type" evidence="12">
    <location>
        <begin position="83"/>
        <end position="124"/>
    </location>
</feature>
<dbReference type="STRING" id="85066.A0A091F5F3"/>
<dbReference type="Gene3D" id="3.30.420.10">
    <property type="entry name" value="Ribonuclease H-like superfamily/Ribonuclease H"/>
    <property type="match status" value="2"/>
</dbReference>
<name>A0A091F5F3_CORBR</name>
<evidence type="ECO:0000256" key="3">
    <source>
        <dbReference type="ARBA" id="ARBA00022695"/>
    </source>
</evidence>
<proteinExistence type="predicted"/>
<gene>
    <name evidence="15" type="ORF">N302_13848</name>
</gene>
<feature type="domain" description="RNase H type-1" evidence="13">
    <location>
        <begin position="1"/>
        <end position="79"/>
    </location>
</feature>
<dbReference type="GO" id="GO:0003964">
    <property type="term" value="F:RNA-directed DNA polymerase activity"/>
    <property type="evidence" value="ECO:0007669"/>
    <property type="project" value="UniProtKB-KW"/>
</dbReference>
<evidence type="ECO:0000256" key="4">
    <source>
        <dbReference type="ARBA" id="ARBA00022722"/>
    </source>
</evidence>
<sequence length="258" mass="28821">LNLVTDSAYVANIIKRIEGSFLKEVDNKDLCSYLLCLKKLLEQREHKYFISHIRAHSSLPGFLVEGNAQADKLTMVISNTLPNIFEQAKLSHAFFHQNAQALMRTYLISKDQAKAIISACLDCQLVQPPVSTGAVNPRGLQSLQLWQTDVTKYPSFGRFKNIHVSVDTFSCAVFASLHIGETAKHACQHFLQAFVSLGVPQEIKTDNGPAYRGRTLDTCLKNWGVRHIFGIPNSSTGQAIIERTHQTLKSLLDKQKRG</sequence>
<keyword evidence="9" id="KW-0695">RNA-directed DNA polymerase</keyword>
<feature type="non-terminal residue" evidence="15">
    <location>
        <position position="258"/>
    </location>
</feature>
<evidence type="ECO:0000313" key="15">
    <source>
        <dbReference type="EMBL" id="KFO57075.1"/>
    </source>
</evidence>
<evidence type="ECO:0000256" key="11">
    <source>
        <dbReference type="PROSITE-ProRule" id="PRU00450"/>
    </source>
</evidence>
<dbReference type="Pfam" id="PF00665">
    <property type="entry name" value="rve"/>
    <property type="match status" value="1"/>
</dbReference>
<dbReference type="PROSITE" id="PS50876">
    <property type="entry name" value="ZF_INTEGRASE"/>
    <property type="match status" value="1"/>
</dbReference>
<keyword evidence="3" id="KW-0548">Nucleotidyltransferase</keyword>
<keyword evidence="5" id="KW-0479">Metal-binding</keyword>
<organism evidence="15 16">
    <name type="scientific">Corvus brachyrhynchos</name>
    <name type="common">American crow</name>
    <dbReference type="NCBI Taxonomy" id="85066"/>
    <lineage>
        <taxon>Eukaryota</taxon>
        <taxon>Metazoa</taxon>
        <taxon>Chordata</taxon>
        <taxon>Craniata</taxon>
        <taxon>Vertebrata</taxon>
        <taxon>Euteleostomi</taxon>
        <taxon>Archelosauria</taxon>
        <taxon>Archosauria</taxon>
        <taxon>Dinosauria</taxon>
        <taxon>Saurischia</taxon>
        <taxon>Theropoda</taxon>
        <taxon>Coelurosauria</taxon>
        <taxon>Aves</taxon>
        <taxon>Neognathae</taxon>
        <taxon>Neoaves</taxon>
        <taxon>Telluraves</taxon>
        <taxon>Australaves</taxon>
        <taxon>Passeriformes</taxon>
        <taxon>Corvoidea</taxon>
        <taxon>Corvidae</taxon>
        <taxon>Corvus</taxon>
    </lineage>
</organism>
<keyword evidence="8" id="KW-0862">Zinc</keyword>
<evidence type="ECO:0000256" key="10">
    <source>
        <dbReference type="ARBA" id="ARBA00023268"/>
    </source>
</evidence>
<dbReference type="PROSITE" id="PS50994">
    <property type="entry name" value="INTEGRASE"/>
    <property type="match status" value="1"/>
</dbReference>
<dbReference type="GO" id="GO:0008270">
    <property type="term" value="F:zinc ion binding"/>
    <property type="evidence" value="ECO:0007669"/>
    <property type="project" value="UniProtKB-KW"/>
</dbReference>
<evidence type="ECO:0000256" key="8">
    <source>
        <dbReference type="ARBA" id="ARBA00022833"/>
    </source>
</evidence>
<evidence type="ECO:0000256" key="9">
    <source>
        <dbReference type="ARBA" id="ARBA00022918"/>
    </source>
</evidence>